<proteinExistence type="inferred from homology"/>
<evidence type="ECO:0000256" key="3">
    <source>
        <dbReference type="ARBA" id="ARBA00022729"/>
    </source>
</evidence>
<feature type="chain" id="PRO_5039335717" evidence="5">
    <location>
        <begin position="21"/>
        <end position="381"/>
    </location>
</feature>
<dbReference type="PRINTS" id="PR00337">
    <property type="entry name" value="LEUILEVALBP"/>
</dbReference>
<keyword evidence="3 5" id="KW-0732">Signal</keyword>
<name>A0A937FEF3_9CLOT</name>
<organism evidence="7 8">
    <name type="scientific">Clostridium paridis</name>
    <dbReference type="NCBI Taxonomy" id="2803863"/>
    <lineage>
        <taxon>Bacteria</taxon>
        <taxon>Bacillati</taxon>
        <taxon>Bacillota</taxon>
        <taxon>Clostridia</taxon>
        <taxon>Eubacteriales</taxon>
        <taxon>Clostridiaceae</taxon>
        <taxon>Clostridium</taxon>
    </lineage>
</organism>
<dbReference type="Proteomes" id="UP000623681">
    <property type="component" value="Unassembled WGS sequence"/>
</dbReference>
<dbReference type="InterPro" id="IPR000709">
    <property type="entry name" value="Leu_Ile_Val-bd"/>
</dbReference>
<dbReference type="CDD" id="cd06347">
    <property type="entry name" value="PBP1_ABC_LivK_ligand_binding-like"/>
    <property type="match status" value="1"/>
</dbReference>
<dbReference type="InterPro" id="IPR028081">
    <property type="entry name" value="Leu-bd"/>
</dbReference>
<comment type="caution">
    <text evidence="7">The sequence shown here is derived from an EMBL/GenBank/DDBJ whole genome shotgun (WGS) entry which is preliminary data.</text>
</comment>
<evidence type="ECO:0000256" key="1">
    <source>
        <dbReference type="ARBA" id="ARBA00010062"/>
    </source>
</evidence>
<dbReference type="PROSITE" id="PS51257">
    <property type="entry name" value="PROKAR_LIPOPROTEIN"/>
    <property type="match status" value="1"/>
</dbReference>
<evidence type="ECO:0000256" key="4">
    <source>
        <dbReference type="ARBA" id="ARBA00022970"/>
    </source>
</evidence>
<evidence type="ECO:0000313" key="8">
    <source>
        <dbReference type="Proteomes" id="UP000623681"/>
    </source>
</evidence>
<dbReference type="AlphaFoldDB" id="A0A937FEF3"/>
<dbReference type="PANTHER" id="PTHR30483">
    <property type="entry name" value="LEUCINE-SPECIFIC-BINDING PROTEIN"/>
    <property type="match status" value="1"/>
</dbReference>
<dbReference type="Pfam" id="PF13458">
    <property type="entry name" value="Peripla_BP_6"/>
    <property type="match status" value="1"/>
</dbReference>
<evidence type="ECO:0000256" key="5">
    <source>
        <dbReference type="SAM" id="SignalP"/>
    </source>
</evidence>
<dbReference type="PANTHER" id="PTHR30483:SF6">
    <property type="entry name" value="PERIPLASMIC BINDING PROTEIN OF ABC TRANSPORTER FOR NATURAL AMINO ACIDS"/>
    <property type="match status" value="1"/>
</dbReference>
<dbReference type="InterPro" id="IPR051010">
    <property type="entry name" value="BCAA_transport"/>
</dbReference>
<keyword evidence="8" id="KW-1185">Reference proteome</keyword>
<keyword evidence="4" id="KW-0029">Amino-acid transport</keyword>
<evidence type="ECO:0000256" key="2">
    <source>
        <dbReference type="ARBA" id="ARBA00022448"/>
    </source>
</evidence>
<keyword evidence="2" id="KW-0813">Transport</keyword>
<feature type="signal peptide" evidence="5">
    <location>
        <begin position="1"/>
        <end position="20"/>
    </location>
</feature>
<dbReference type="GO" id="GO:0006865">
    <property type="term" value="P:amino acid transport"/>
    <property type="evidence" value="ECO:0007669"/>
    <property type="project" value="UniProtKB-KW"/>
</dbReference>
<gene>
    <name evidence="7" type="ORF">JK634_10920</name>
</gene>
<sequence>MKKKILATVMATLVVAAAFTGCSSKKSDSGDTIKIGGIGPLTGKASTYGQSVKEGAELYQDEINNAGGINGKKVQFVFEDDEADPNKAIQAFNKLVDDEGVTAILGAVTSGASKAVGPLATSKSIPMITPSSTEPNITKDGGDFVFRGCFIDSYQGKILAKYTTDSLKKKKAAVLYNVASDYSKGIADAYKAELEKNGGTVAEFLTYNDSDKDFNAQLTKIKASNPDVLVLPDYYNVVGLIAKQAKDMGINAQLLGGDGWESQDLTKIGGTAVNGALYLNHYYTQDTDKNVSDFVSAYKKKFSKDPDAFAALAYDSAKILVKAIEAAKSTDGDKIREQLLKTDLQVVTGKVTFDADRTAVKGAVIIKVDGDKKTLVDKVQP</sequence>
<dbReference type="InterPro" id="IPR028082">
    <property type="entry name" value="Peripla_BP_I"/>
</dbReference>
<dbReference type="Gene3D" id="3.40.50.2300">
    <property type="match status" value="2"/>
</dbReference>
<dbReference type="SUPFAM" id="SSF53822">
    <property type="entry name" value="Periplasmic binding protein-like I"/>
    <property type="match status" value="1"/>
</dbReference>
<accession>A0A937FEF3</accession>
<dbReference type="EMBL" id="JAESWA010000022">
    <property type="protein sequence ID" value="MBL4932319.1"/>
    <property type="molecule type" value="Genomic_DNA"/>
</dbReference>
<comment type="similarity">
    <text evidence="1">Belongs to the leucine-binding protein family.</text>
</comment>
<protein>
    <submittedName>
        <fullName evidence="7">ABC transporter substrate-binding protein</fullName>
    </submittedName>
</protein>
<evidence type="ECO:0000313" key="7">
    <source>
        <dbReference type="EMBL" id="MBL4932319.1"/>
    </source>
</evidence>
<evidence type="ECO:0000259" key="6">
    <source>
        <dbReference type="Pfam" id="PF13458"/>
    </source>
</evidence>
<reference evidence="7" key="1">
    <citation type="submission" date="2021-01" db="EMBL/GenBank/DDBJ databases">
        <title>Genome public.</title>
        <authorList>
            <person name="Liu C."/>
            <person name="Sun Q."/>
        </authorList>
    </citation>
    <scope>NUCLEOTIDE SEQUENCE</scope>
    <source>
        <strain evidence="7">YIM B02565</strain>
    </source>
</reference>
<dbReference type="RefSeq" id="WP_202767684.1">
    <property type="nucleotide sequence ID" value="NZ_JAESWA010000022.1"/>
</dbReference>
<feature type="domain" description="Leucine-binding protein" evidence="6">
    <location>
        <begin position="32"/>
        <end position="371"/>
    </location>
</feature>